<dbReference type="InterPro" id="IPR036915">
    <property type="entry name" value="Cyclin-like_sf"/>
</dbReference>
<dbReference type="InParanoid" id="B5YLK9"/>
<accession>B5YLK9</accession>
<evidence type="ECO:0008006" key="3">
    <source>
        <dbReference type="Google" id="ProtNLM"/>
    </source>
</evidence>
<dbReference type="PaxDb" id="35128-Thaps10817"/>
<dbReference type="Gene3D" id="1.10.472.10">
    <property type="entry name" value="Cyclin-like"/>
    <property type="match status" value="2"/>
</dbReference>
<gene>
    <name evidence="1" type="ORF">THAPS_10817</name>
</gene>
<proteinExistence type="predicted"/>
<name>B5YLK9_THAPS</name>
<dbReference type="GeneID" id="7442940"/>
<reference evidence="1 2" key="1">
    <citation type="journal article" date="2004" name="Science">
        <title>The genome of the diatom Thalassiosira pseudonana: ecology, evolution, and metabolism.</title>
        <authorList>
            <person name="Armbrust E.V."/>
            <person name="Berges J.A."/>
            <person name="Bowler C."/>
            <person name="Green B.R."/>
            <person name="Martinez D."/>
            <person name="Putnam N.H."/>
            <person name="Zhou S."/>
            <person name="Allen A.E."/>
            <person name="Apt K.E."/>
            <person name="Bechner M."/>
            <person name="Brzezinski M.A."/>
            <person name="Chaal B.K."/>
            <person name="Chiovitti A."/>
            <person name="Davis A.K."/>
            <person name="Demarest M.S."/>
            <person name="Detter J.C."/>
            <person name="Glavina T."/>
            <person name="Goodstein D."/>
            <person name="Hadi M.Z."/>
            <person name="Hellsten U."/>
            <person name="Hildebrand M."/>
            <person name="Jenkins B.D."/>
            <person name="Jurka J."/>
            <person name="Kapitonov V.V."/>
            <person name="Kroger N."/>
            <person name="Lau W.W."/>
            <person name="Lane T.W."/>
            <person name="Larimer F.W."/>
            <person name="Lippmeier J.C."/>
            <person name="Lucas S."/>
            <person name="Medina M."/>
            <person name="Montsant A."/>
            <person name="Obornik M."/>
            <person name="Parker M.S."/>
            <person name="Palenik B."/>
            <person name="Pazour G.J."/>
            <person name="Richardson P.M."/>
            <person name="Rynearson T.A."/>
            <person name="Saito M.A."/>
            <person name="Schwartz D.C."/>
            <person name="Thamatrakoln K."/>
            <person name="Valentin K."/>
            <person name="Vardi A."/>
            <person name="Wilkerson F.P."/>
            <person name="Rokhsar D.S."/>
        </authorList>
    </citation>
    <scope>NUCLEOTIDE SEQUENCE [LARGE SCALE GENOMIC DNA]</scope>
    <source>
        <strain evidence="1 2">CCMP1335</strain>
    </source>
</reference>
<dbReference type="HOGENOM" id="CLU_1681492_0_0_1"/>
<evidence type="ECO:0000313" key="1">
    <source>
        <dbReference type="EMBL" id="ACI64096.1"/>
    </source>
</evidence>
<organism evidence="1 2">
    <name type="scientific">Thalassiosira pseudonana</name>
    <name type="common">Marine diatom</name>
    <name type="synonym">Cyclotella nana</name>
    <dbReference type="NCBI Taxonomy" id="35128"/>
    <lineage>
        <taxon>Eukaryota</taxon>
        <taxon>Sar</taxon>
        <taxon>Stramenopiles</taxon>
        <taxon>Ochrophyta</taxon>
        <taxon>Bacillariophyta</taxon>
        <taxon>Coscinodiscophyceae</taxon>
        <taxon>Thalassiosirophycidae</taxon>
        <taxon>Thalassiosirales</taxon>
        <taxon>Thalassiosiraceae</taxon>
        <taxon>Thalassiosira</taxon>
    </lineage>
</organism>
<protein>
    <recommendedName>
        <fullName evidence="3">Cyclin N-terminal domain-containing protein</fullName>
    </recommendedName>
</protein>
<keyword evidence="2" id="KW-1185">Reference proteome</keyword>
<dbReference type="AlphaFoldDB" id="B5YLK9"/>
<evidence type="ECO:0000313" key="2">
    <source>
        <dbReference type="Proteomes" id="UP000001449"/>
    </source>
</evidence>
<reference evidence="1 2" key="2">
    <citation type="journal article" date="2008" name="Nature">
        <title>The Phaeodactylum genome reveals the evolutionary history of diatom genomes.</title>
        <authorList>
            <person name="Bowler C."/>
            <person name="Allen A.E."/>
            <person name="Badger J.H."/>
            <person name="Grimwood J."/>
            <person name="Jabbari K."/>
            <person name="Kuo A."/>
            <person name="Maheswari U."/>
            <person name="Martens C."/>
            <person name="Maumus F."/>
            <person name="Otillar R.P."/>
            <person name="Rayko E."/>
            <person name="Salamov A."/>
            <person name="Vandepoele K."/>
            <person name="Beszteri B."/>
            <person name="Gruber A."/>
            <person name="Heijde M."/>
            <person name="Katinka M."/>
            <person name="Mock T."/>
            <person name="Valentin K."/>
            <person name="Verret F."/>
            <person name="Berges J.A."/>
            <person name="Brownlee C."/>
            <person name="Cadoret J.P."/>
            <person name="Chiovitti A."/>
            <person name="Choi C.J."/>
            <person name="Coesel S."/>
            <person name="De Martino A."/>
            <person name="Detter J.C."/>
            <person name="Durkin C."/>
            <person name="Falciatore A."/>
            <person name="Fournet J."/>
            <person name="Haruta M."/>
            <person name="Huysman M.J."/>
            <person name="Jenkins B.D."/>
            <person name="Jiroutova K."/>
            <person name="Jorgensen R.E."/>
            <person name="Joubert Y."/>
            <person name="Kaplan A."/>
            <person name="Kroger N."/>
            <person name="Kroth P.G."/>
            <person name="La Roche J."/>
            <person name="Lindquist E."/>
            <person name="Lommer M."/>
            <person name="Martin-Jezequel V."/>
            <person name="Lopez P.J."/>
            <person name="Lucas S."/>
            <person name="Mangogna M."/>
            <person name="McGinnis K."/>
            <person name="Medlin L.K."/>
            <person name="Montsant A."/>
            <person name="Oudot-Le Secq M.P."/>
            <person name="Napoli C."/>
            <person name="Obornik M."/>
            <person name="Parker M.S."/>
            <person name="Petit J.L."/>
            <person name="Porcel B.M."/>
            <person name="Poulsen N."/>
            <person name="Robison M."/>
            <person name="Rychlewski L."/>
            <person name="Rynearson T.A."/>
            <person name="Schmutz J."/>
            <person name="Shapiro H."/>
            <person name="Siaut M."/>
            <person name="Stanley M."/>
            <person name="Sussman M.R."/>
            <person name="Taylor A.R."/>
            <person name="Vardi A."/>
            <person name="von Dassow P."/>
            <person name="Vyverman W."/>
            <person name="Willis A."/>
            <person name="Wyrwicz L.S."/>
            <person name="Rokhsar D.S."/>
            <person name="Weissenbach J."/>
            <person name="Armbrust E.V."/>
            <person name="Green B.R."/>
            <person name="Van de Peer Y."/>
            <person name="Grigoriev I.V."/>
        </authorList>
    </citation>
    <scope>NUCLEOTIDE SEQUENCE [LARGE SCALE GENOMIC DNA]</scope>
    <source>
        <strain evidence="1 2">CCMP1335</strain>
    </source>
</reference>
<dbReference type="KEGG" id="tps:THAPS_10817"/>
<sequence>MISLHLAAKISGLFSYYYNDITLQEPTHHMLSFNGLLALSGAEFTTADLCDMELEILKELDWNLTLSGGSVFQWLEIFFAVVMHAGYDDMYGWNLVQEKTYEYLERAFKNDQFSSTSPSALALEAFCVSIKHHERTKGCKGIYSDTTLVLIEQVLGL</sequence>
<dbReference type="EMBL" id="CP001159">
    <property type="protein sequence ID" value="ACI64096.1"/>
    <property type="molecule type" value="Genomic_DNA"/>
</dbReference>
<dbReference type="Proteomes" id="UP000001449">
    <property type="component" value="Chromosome 18"/>
</dbReference>
<dbReference type="RefSeq" id="XP_002295379.1">
    <property type="nucleotide sequence ID" value="XM_002295343.1"/>
</dbReference>
<dbReference type="SUPFAM" id="SSF47954">
    <property type="entry name" value="Cyclin-like"/>
    <property type="match status" value="1"/>
</dbReference>